<dbReference type="InterPro" id="IPR050469">
    <property type="entry name" value="Diguanylate_Cyclase"/>
</dbReference>
<dbReference type="RefSeq" id="WP_212687898.1">
    <property type="nucleotide sequence ID" value="NZ_JAGSPN010000007.1"/>
</dbReference>
<dbReference type="SMART" id="SM00267">
    <property type="entry name" value="GGDEF"/>
    <property type="match status" value="1"/>
</dbReference>
<dbReference type="AlphaFoldDB" id="A0A941DK85"/>
<dbReference type="Gene3D" id="3.30.450.20">
    <property type="entry name" value="PAS domain"/>
    <property type="match status" value="1"/>
</dbReference>
<dbReference type="InterPro" id="IPR029787">
    <property type="entry name" value="Nucleotide_cyclase"/>
</dbReference>
<name>A0A941DK85_9BURK</name>
<dbReference type="InterPro" id="IPR043128">
    <property type="entry name" value="Rev_trsase/Diguanyl_cyclase"/>
</dbReference>
<evidence type="ECO:0000313" key="6">
    <source>
        <dbReference type="EMBL" id="MBR7782582.1"/>
    </source>
</evidence>
<evidence type="ECO:0000256" key="1">
    <source>
        <dbReference type="ARBA" id="ARBA00012528"/>
    </source>
</evidence>
<accession>A0A941DK85</accession>
<dbReference type="NCBIfam" id="TIGR00254">
    <property type="entry name" value="GGDEF"/>
    <property type="match status" value="1"/>
</dbReference>
<keyword evidence="4" id="KW-0812">Transmembrane</keyword>
<gene>
    <name evidence="6" type="ORF">KDM89_10530</name>
</gene>
<feature type="transmembrane region" description="Helical" evidence="4">
    <location>
        <begin position="15"/>
        <end position="39"/>
    </location>
</feature>
<protein>
    <recommendedName>
        <fullName evidence="1">diguanylate cyclase</fullName>
        <ecNumber evidence="1">2.7.7.65</ecNumber>
    </recommendedName>
</protein>
<dbReference type="Gene3D" id="3.30.70.270">
    <property type="match status" value="1"/>
</dbReference>
<dbReference type="InterPro" id="IPR000160">
    <property type="entry name" value="GGDEF_dom"/>
</dbReference>
<evidence type="ECO:0000256" key="4">
    <source>
        <dbReference type="SAM" id="Phobius"/>
    </source>
</evidence>
<keyword evidence="3" id="KW-0175">Coiled coil</keyword>
<evidence type="ECO:0000256" key="2">
    <source>
        <dbReference type="ARBA" id="ARBA00034247"/>
    </source>
</evidence>
<dbReference type="GO" id="GO:1902201">
    <property type="term" value="P:negative regulation of bacterial-type flagellum-dependent cell motility"/>
    <property type="evidence" value="ECO:0007669"/>
    <property type="project" value="TreeGrafter"/>
</dbReference>
<dbReference type="FunFam" id="3.30.70.270:FF:000001">
    <property type="entry name" value="Diguanylate cyclase domain protein"/>
    <property type="match status" value="1"/>
</dbReference>
<comment type="caution">
    <text evidence="6">The sequence shown here is derived from an EMBL/GenBank/DDBJ whole genome shotgun (WGS) entry which is preliminary data.</text>
</comment>
<dbReference type="PANTHER" id="PTHR45138:SF9">
    <property type="entry name" value="DIGUANYLATE CYCLASE DGCM-RELATED"/>
    <property type="match status" value="1"/>
</dbReference>
<keyword evidence="7" id="KW-1185">Reference proteome</keyword>
<evidence type="ECO:0000313" key="7">
    <source>
        <dbReference type="Proteomes" id="UP000680067"/>
    </source>
</evidence>
<feature type="transmembrane region" description="Helical" evidence="4">
    <location>
        <begin position="292"/>
        <end position="312"/>
    </location>
</feature>
<dbReference type="Pfam" id="PF00990">
    <property type="entry name" value="GGDEF"/>
    <property type="match status" value="1"/>
</dbReference>
<evidence type="ECO:0000259" key="5">
    <source>
        <dbReference type="PROSITE" id="PS50887"/>
    </source>
</evidence>
<dbReference type="PROSITE" id="PS50887">
    <property type="entry name" value="GGDEF"/>
    <property type="match status" value="1"/>
</dbReference>
<comment type="catalytic activity">
    <reaction evidence="2">
        <text>2 GTP = 3',3'-c-di-GMP + 2 diphosphate</text>
        <dbReference type="Rhea" id="RHEA:24898"/>
        <dbReference type="ChEBI" id="CHEBI:33019"/>
        <dbReference type="ChEBI" id="CHEBI:37565"/>
        <dbReference type="ChEBI" id="CHEBI:58805"/>
        <dbReference type="EC" id="2.7.7.65"/>
    </reaction>
</comment>
<keyword evidence="4" id="KW-1133">Transmembrane helix</keyword>
<dbReference type="CDD" id="cd01949">
    <property type="entry name" value="GGDEF"/>
    <property type="match status" value="1"/>
</dbReference>
<dbReference type="GO" id="GO:0005886">
    <property type="term" value="C:plasma membrane"/>
    <property type="evidence" value="ECO:0007669"/>
    <property type="project" value="TreeGrafter"/>
</dbReference>
<proteinExistence type="predicted"/>
<dbReference type="SUPFAM" id="SSF55073">
    <property type="entry name" value="Nucleotide cyclase"/>
    <property type="match status" value="1"/>
</dbReference>
<organism evidence="6 7">
    <name type="scientific">Undibacterium luofuense</name>
    <dbReference type="NCBI Taxonomy" id="2828733"/>
    <lineage>
        <taxon>Bacteria</taxon>
        <taxon>Pseudomonadati</taxon>
        <taxon>Pseudomonadota</taxon>
        <taxon>Betaproteobacteria</taxon>
        <taxon>Burkholderiales</taxon>
        <taxon>Oxalobacteraceae</taxon>
        <taxon>Undibacterium</taxon>
    </lineage>
</organism>
<dbReference type="GO" id="GO:0052621">
    <property type="term" value="F:diguanylate cyclase activity"/>
    <property type="evidence" value="ECO:0007669"/>
    <property type="project" value="UniProtKB-EC"/>
</dbReference>
<dbReference type="EMBL" id="JAGSPN010000007">
    <property type="protein sequence ID" value="MBR7782582.1"/>
    <property type="molecule type" value="Genomic_DNA"/>
</dbReference>
<feature type="domain" description="GGDEF" evidence="5">
    <location>
        <begin position="429"/>
        <end position="558"/>
    </location>
</feature>
<dbReference type="PANTHER" id="PTHR45138">
    <property type="entry name" value="REGULATORY COMPONENTS OF SENSORY TRANSDUCTION SYSTEM"/>
    <property type="match status" value="1"/>
</dbReference>
<reference evidence="6" key="1">
    <citation type="submission" date="2021-04" db="EMBL/GenBank/DDBJ databases">
        <title>novel species isolated from subtropical streams in China.</title>
        <authorList>
            <person name="Lu H."/>
        </authorList>
    </citation>
    <scope>NUCLEOTIDE SEQUENCE</scope>
    <source>
        <strain evidence="6">LFS511W</strain>
    </source>
</reference>
<dbReference type="Proteomes" id="UP000680067">
    <property type="component" value="Unassembled WGS sequence"/>
</dbReference>
<dbReference type="Gene3D" id="6.10.340.10">
    <property type="match status" value="1"/>
</dbReference>
<feature type="coiled-coil region" evidence="3">
    <location>
        <begin position="367"/>
        <end position="398"/>
    </location>
</feature>
<keyword evidence="4" id="KW-0472">Membrane</keyword>
<dbReference type="GO" id="GO:0043709">
    <property type="term" value="P:cell adhesion involved in single-species biofilm formation"/>
    <property type="evidence" value="ECO:0007669"/>
    <property type="project" value="TreeGrafter"/>
</dbReference>
<evidence type="ECO:0000256" key="3">
    <source>
        <dbReference type="SAM" id="Coils"/>
    </source>
</evidence>
<dbReference type="EC" id="2.7.7.65" evidence="1"/>
<sequence length="558" mass="61994">MKISYFYRFSFRTQLAITFGIVTFVVLVTASLIFGFWFVRLHQASIQNELQARVHAASELVMQSLKDRTAEIIDLSRTPDLLKSEDAIAQLQDRMNNKRALKSEYAWMGVANPDGKVITAAGKMLLGKDVTSRDWFKVGRTATWLGDVHEAVLLSRLLPRENENEPLRFIDIAAPVQNTKGELIGVLGAHLHWSWVTTLAESVLPEDASVREIQVYILSRDGVTLYPFADTGKISFRQNEDLKNSATEIVWSDSKAYVTAQIGLPQTPEQHLGWRVVLRQPVEVAYAPLKTLALQMIVLTLAMAICAAWLAYRVAAFVNAPIALLVQAVQRLGVDTNQVDVPKRLPQELRTLADAIQIASTDLTASRQELVEANEMLERRVEERTRELELANDALARQAMTDGLTNVANRRAFDMKQSELHALSARTGQAYGLLIIDVDHFKQVNDNYGHHVGDQVLAAIASKITASIRTTDFVARYGGEEFAVMFYPVTTPDELAEVAEKLRKNVSQFTFSTVGHVTISLGGCMISGGSIDRESGLKFADGALYQSKLAGRNRYTLA</sequence>